<sequence>MVIDNELARKILRAVFEEGARMGLRPMTVVVADAGGHPVALERADGANPGGVDIVRNKAYAAVMMRLGGTRMRELCEETSWFLPSAQQVCGGRIFPVPGAIVIRDADGVLIGGLGVTGDTPDNDAAAGKAALERFGLVAEI</sequence>
<dbReference type="RefSeq" id="WP_093161177.1">
    <property type="nucleotide sequence ID" value="NZ_FNEK01000052.1"/>
</dbReference>
<gene>
    <name evidence="1" type="ORF">SAMN04488026_105211</name>
</gene>
<protein>
    <submittedName>
        <fullName evidence="1">Uncharacterized conserved protein GlcG, DUF336 family</fullName>
    </submittedName>
</protein>
<keyword evidence="2" id="KW-1185">Reference proteome</keyword>
<dbReference type="InterPro" id="IPR038084">
    <property type="entry name" value="PduO/GlcC-like_sf"/>
</dbReference>
<dbReference type="PANTHER" id="PTHR34309:SF10">
    <property type="entry name" value="SLR1406 PROTEIN"/>
    <property type="match status" value="1"/>
</dbReference>
<evidence type="ECO:0000313" key="1">
    <source>
        <dbReference type="EMBL" id="SDK74781.1"/>
    </source>
</evidence>
<dbReference type="SUPFAM" id="SSF143744">
    <property type="entry name" value="GlcG-like"/>
    <property type="match status" value="1"/>
</dbReference>
<dbReference type="Proteomes" id="UP000199382">
    <property type="component" value="Unassembled WGS sequence"/>
</dbReference>
<dbReference type="Pfam" id="PF03928">
    <property type="entry name" value="HbpS-like"/>
    <property type="match status" value="1"/>
</dbReference>
<proteinExistence type="predicted"/>
<name>A0A1G9EFF1_9RHOB</name>
<dbReference type="EMBL" id="FNEK01000052">
    <property type="protein sequence ID" value="SDK74781.1"/>
    <property type="molecule type" value="Genomic_DNA"/>
</dbReference>
<dbReference type="AlphaFoldDB" id="A0A1G9EFF1"/>
<dbReference type="InterPro" id="IPR005624">
    <property type="entry name" value="PduO/GlcC-like"/>
</dbReference>
<evidence type="ECO:0000313" key="2">
    <source>
        <dbReference type="Proteomes" id="UP000199382"/>
    </source>
</evidence>
<organism evidence="1 2">
    <name type="scientific">Aliiruegeria lutimaris</name>
    <dbReference type="NCBI Taxonomy" id="571298"/>
    <lineage>
        <taxon>Bacteria</taxon>
        <taxon>Pseudomonadati</taxon>
        <taxon>Pseudomonadota</taxon>
        <taxon>Alphaproteobacteria</taxon>
        <taxon>Rhodobacterales</taxon>
        <taxon>Roseobacteraceae</taxon>
        <taxon>Aliiruegeria</taxon>
    </lineage>
</organism>
<dbReference type="InterPro" id="IPR052517">
    <property type="entry name" value="GlcG_carb_metab_protein"/>
</dbReference>
<dbReference type="OrthoDB" id="9815788at2"/>
<accession>A0A1G9EFF1</accession>
<dbReference type="PANTHER" id="PTHR34309">
    <property type="entry name" value="SLR1406 PROTEIN"/>
    <property type="match status" value="1"/>
</dbReference>
<dbReference type="STRING" id="571298.SAMN04488026_105211"/>
<dbReference type="Gene3D" id="3.30.450.150">
    <property type="entry name" value="Haem-degrading domain"/>
    <property type="match status" value="1"/>
</dbReference>
<reference evidence="1 2" key="1">
    <citation type="submission" date="2016-10" db="EMBL/GenBank/DDBJ databases">
        <authorList>
            <person name="de Groot N.N."/>
        </authorList>
    </citation>
    <scope>NUCLEOTIDE SEQUENCE [LARGE SCALE GENOMIC DNA]</scope>
    <source>
        <strain evidence="1 2">DSM 25294</strain>
    </source>
</reference>